<dbReference type="AlphaFoldDB" id="A0A7C1HA65"/>
<protein>
    <recommendedName>
        <fullName evidence="2">WYL domain-containing protein</fullName>
    </recommendedName>
</protein>
<dbReference type="EMBL" id="DSBT01000284">
    <property type="protein sequence ID" value="HDP78368.1"/>
    <property type="molecule type" value="Genomic_DNA"/>
</dbReference>
<dbReference type="Proteomes" id="UP000886198">
    <property type="component" value="Unassembled WGS sequence"/>
</dbReference>
<reference evidence="1" key="1">
    <citation type="journal article" date="2020" name="mSystems">
        <title>Genome- and Community-Level Interaction Insights into Carbon Utilization and Element Cycling Functions of Hydrothermarchaeota in Hydrothermal Sediment.</title>
        <authorList>
            <person name="Zhou Z."/>
            <person name="Liu Y."/>
            <person name="Xu W."/>
            <person name="Pan J."/>
            <person name="Luo Z.H."/>
            <person name="Li M."/>
        </authorList>
    </citation>
    <scope>NUCLEOTIDE SEQUENCE [LARGE SCALE GENOMIC DNA]</scope>
    <source>
        <strain evidence="1">SpSt-1179</strain>
    </source>
</reference>
<evidence type="ECO:0000313" key="1">
    <source>
        <dbReference type="EMBL" id="HDP78368.1"/>
    </source>
</evidence>
<proteinExistence type="predicted"/>
<sequence length="225" mass="26255">MSREMRLIWLHDRLSSNDPASMNEYTGKFGISSRQARRDFRYMRTNLGAPLKYSRTSKEYFYSETYRLPSLFEDSMKSQNKSENLVSSIFLKAIDRKKAVKVVLRGGNEFFFSPACFDERQERFCGAKEDGGLLFVRSDEVDKAKITGRRYIEEPMLWNKLFPRGAKFSEARFEFEKDFRVYHFFHFGDLVMFLASNEEGRITGPEDVVEKMKEVTASLLKSLGA</sequence>
<gene>
    <name evidence="1" type="ORF">ENN47_09345</name>
</gene>
<comment type="caution">
    <text evidence="1">The sequence shown here is derived from an EMBL/GenBank/DDBJ whole genome shotgun (WGS) entry which is preliminary data.</text>
</comment>
<accession>A0A7C1HA65</accession>
<evidence type="ECO:0008006" key="2">
    <source>
        <dbReference type="Google" id="ProtNLM"/>
    </source>
</evidence>
<name>A0A7C1HA65_9BACT</name>
<organism evidence="1">
    <name type="scientific">Mesotoga infera</name>
    <dbReference type="NCBI Taxonomy" id="1236046"/>
    <lineage>
        <taxon>Bacteria</taxon>
        <taxon>Thermotogati</taxon>
        <taxon>Thermotogota</taxon>
        <taxon>Thermotogae</taxon>
        <taxon>Kosmotogales</taxon>
        <taxon>Kosmotogaceae</taxon>
        <taxon>Mesotoga</taxon>
    </lineage>
</organism>